<dbReference type="PROSITE" id="PS00108">
    <property type="entry name" value="PROTEIN_KINASE_ST"/>
    <property type="match status" value="1"/>
</dbReference>
<sequence length="925" mass="103077">MESVLRLVLLLMFISGSRWWASAAGIPFADSLVAHGCPSSCGDVNISYPFGIGPGCFRHGFELTCDNTAHPPKLLLGNTTTTGITSPLIISGDIHSYYRTNPLGFNATMGRGVDTYNVSWQTPDEGVFISGDNNLYVVGCNVDAYMFGDNMTDLIGSCMSVCTDDIATMEKVDFDGSCTGLGCCSIDLLRDLPTFTLKLVHRNVTTTRVVELDNRSIKVLLAGWYTFAADDLRTSSVNTSNVGDTWIDIAITDKPNCERARVNKDTYACNDESNCQDLPSGRGYQCQCPNYLQGNPYLVDGCIQAYDSRPKDNCMTSCGNMTIPFPFGIEEGCFANNDFRLNCTPSNVTLLDRGYAQYHVTSISLDQRFLAVSNMLNDTTSSNIYERIIYSNYHGPNNFMATAGESVTDGIFDFSQEEEIIKWVVANLTCEQAMHRNKYACVSRNSYCHNVTRGKTQYGYHCKCSNGFQGNPYLQNGCTDIDECKIPNKCSGICHNFDGGFSCTDSKLHNIVLGIVIGVTCGFVSISVALGAIVLTRKWKKGIQRRIRRAHFEKNQGLLLEQLISNENTTNKTKIFSLEELEEATNNFDATRVVGCGGHGMVYKGILSDQRVVAIKKSKIVEKIEIDQFINEVAILSQIIHRNVVKLFGCCLEDEVPLLVYEFISNGTLYDLLHTDVTTKCLLSWDDRIRIAMEAAGALAYLHSAAAIPIFHRDVKSSNILLDENFTTKVSDFGASRSLSLDETHVMTIVQGTFGYLDPEYYHTGQLTEKSDVYSFGVILVELLTRKKPIFIDTLGKKQSLSHYFVQGLHGRSLMEIMDPQVVEEAEHEDMNEIASLAEACLRVKGVERPTMKEVDMRLQFLRTNRLRKKHCLTEQDGDIEALLCLEAKNLEEHIDLVNATHITTQGTTRFYSLEQEIKSSFRSR</sequence>
<feature type="transmembrane region" description="Helical" evidence="14">
    <location>
        <begin position="511"/>
        <end position="536"/>
    </location>
</feature>
<dbReference type="PROSITE" id="PS00107">
    <property type="entry name" value="PROTEIN_KINASE_ATP"/>
    <property type="match status" value="1"/>
</dbReference>
<evidence type="ECO:0000256" key="6">
    <source>
        <dbReference type="ARBA" id="ARBA00022741"/>
    </source>
</evidence>
<proteinExistence type="predicted"/>
<dbReference type="Gene3D" id="2.10.25.10">
    <property type="entry name" value="Laminin"/>
    <property type="match status" value="2"/>
</dbReference>
<keyword evidence="3" id="KW-0808">Transferase</keyword>
<evidence type="ECO:0000256" key="1">
    <source>
        <dbReference type="ARBA" id="ARBA00004479"/>
    </source>
</evidence>
<dbReference type="InterPro" id="IPR011009">
    <property type="entry name" value="Kinase-like_dom_sf"/>
</dbReference>
<evidence type="ECO:0000256" key="11">
    <source>
        <dbReference type="ARBA" id="ARBA00023157"/>
    </source>
</evidence>
<evidence type="ECO:0000256" key="8">
    <source>
        <dbReference type="ARBA" id="ARBA00022840"/>
    </source>
</evidence>
<evidence type="ECO:0000256" key="9">
    <source>
        <dbReference type="ARBA" id="ARBA00022989"/>
    </source>
</evidence>
<gene>
    <name evidence="17" type="ORF">SORBI_3007G002700</name>
</gene>
<reference evidence="17 18" key="1">
    <citation type="journal article" date="2009" name="Nature">
        <title>The Sorghum bicolor genome and the diversification of grasses.</title>
        <authorList>
            <person name="Paterson A.H."/>
            <person name="Bowers J.E."/>
            <person name="Bruggmann R."/>
            <person name="Dubchak I."/>
            <person name="Grimwood J."/>
            <person name="Gundlach H."/>
            <person name="Haberer G."/>
            <person name="Hellsten U."/>
            <person name="Mitros T."/>
            <person name="Poliakov A."/>
            <person name="Schmutz J."/>
            <person name="Spannagl M."/>
            <person name="Tang H."/>
            <person name="Wang X."/>
            <person name="Wicker T."/>
            <person name="Bharti A.K."/>
            <person name="Chapman J."/>
            <person name="Feltus F.A."/>
            <person name="Gowik U."/>
            <person name="Grigoriev I.V."/>
            <person name="Lyons E."/>
            <person name="Maher C.A."/>
            <person name="Martis M."/>
            <person name="Narechania A."/>
            <person name="Otillar R.P."/>
            <person name="Penning B.W."/>
            <person name="Salamov A.A."/>
            <person name="Wang Y."/>
            <person name="Zhang L."/>
            <person name="Carpita N.C."/>
            <person name="Freeling M."/>
            <person name="Gingle A.R."/>
            <person name="Hash C.T."/>
            <person name="Keller B."/>
            <person name="Klein P."/>
            <person name="Kresovich S."/>
            <person name="McCann M.C."/>
            <person name="Ming R."/>
            <person name="Peterson D.G."/>
            <person name="Mehboob-ur-Rahman"/>
            <person name="Ware D."/>
            <person name="Westhoff P."/>
            <person name="Mayer K.F."/>
            <person name="Messing J."/>
            <person name="Rokhsar D.S."/>
        </authorList>
    </citation>
    <scope>NUCLEOTIDE SEQUENCE [LARGE SCALE GENOMIC DNA]</scope>
    <source>
        <strain evidence="18">cv. BTx623</strain>
    </source>
</reference>
<dbReference type="Gramene" id="KXG24170">
    <property type="protein sequence ID" value="KXG24170"/>
    <property type="gene ID" value="SORBI_3007G002700"/>
</dbReference>
<dbReference type="InterPro" id="IPR001245">
    <property type="entry name" value="Ser-Thr/Tyr_kinase_cat_dom"/>
</dbReference>
<dbReference type="GO" id="GO:0007166">
    <property type="term" value="P:cell surface receptor signaling pathway"/>
    <property type="evidence" value="ECO:0000318"/>
    <property type="project" value="GO_Central"/>
</dbReference>
<keyword evidence="8 13" id="KW-0067">ATP-binding</keyword>
<dbReference type="PROSITE" id="PS50011">
    <property type="entry name" value="PROTEIN_KINASE_DOM"/>
    <property type="match status" value="1"/>
</dbReference>
<keyword evidence="4 14" id="KW-0812">Transmembrane</keyword>
<evidence type="ECO:0000256" key="4">
    <source>
        <dbReference type="ARBA" id="ARBA00022692"/>
    </source>
</evidence>
<dbReference type="FunFam" id="3.30.200.20:FF:000043">
    <property type="entry name" value="Wall-associated receptor kinase 2"/>
    <property type="match status" value="1"/>
</dbReference>
<dbReference type="Pfam" id="PF13947">
    <property type="entry name" value="GUB_WAK_bind"/>
    <property type="match status" value="2"/>
</dbReference>
<dbReference type="PANTHER" id="PTHR27005:SF231">
    <property type="entry name" value="PROTEIN KINASE DOMAIN-CONTAINING PROTEIN"/>
    <property type="match status" value="1"/>
</dbReference>
<feature type="binding site" evidence="13">
    <location>
        <position position="617"/>
    </location>
    <ligand>
        <name>ATP</name>
        <dbReference type="ChEBI" id="CHEBI:30616"/>
    </ligand>
</feature>
<dbReference type="Gene3D" id="3.30.200.20">
    <property type="entry name" value="Phosphorylase Kinase, domain 1"/>
    <property type="match status" value="1"/>
</dbReference>
<dbReference type="Pfam" id="PF07714">
    <property type="entry name" value="PK_Tyr_Ser-Thr"/>
    <property type="match status" value="1"/>
</dbReference>
<evidence type="ECO:0000313" key="18">
    <source>
        <dbReference type="Proteomes" id="UP000000768"/>
    </source>
</evidence>
<dbReference type="InterPro" id="IPR017441">
    <property type="entry name" value="Protein_kinase_ATP_BS"/>
</dbReference>
<evidence type="ECO:0000256" key="7">
    <source>
        <dbReference type="ARBA" id="ARBA00022777"/>
    </source>
</evidence>
<evidence type="ECO:0000259" key="16">
    <source>
        <dbReference type="PROSITE" id="PS50011"/>
    </source>
</evidence>
<dbReference type="InterPro" id="IPR008271">
    <property type="entry name" value="Ser/Thr_kinase_AS"/>
</dbReference>
<dbReference type="OMA" id="SHYFVQG"/>
<dbReference type="Proteomes" id="UP000000768">
    <property type="component" value="Chromosome 7"/>
</dbReference>
<keyword evidence="7" id="KW-0418">Kinase</keyword>
<keyword evidence="2" id="KW-0723">Serine/threonine-protein kinase</keyword>
<dbReference type="SUPFAM" id="SSF56112">
    <property type="entry name" value="Protein kinase-like (PK-like)"/>
    <property type="match status" value="1"/>
</dbReference>
<dbReference type="FunFam" id="1.10.510.10:FF:000084">
    <property type="entry name" value="Wall-associated receptor kinase 2"/>
    <property type="match status" value="1"/>
</dbReference>
<keyword evidence="9 14" id="KW-1133">Transmembrane helix</keyword>
<dbReference type="PROSITE" id="PS01187">
    <property type="entry name" value="EGF_CA"/>
    <property type="match status" value="1"/>
</dbReference>
<dbReference type="CDD" id="cd00054">
    <property type="entry name" value="EGF_CA"/>
    <property type="match status" value="1"/>
</dbReference>
<dbReference type="InterPro" id="IPR000719">
    <property type="entry name" value="Prot_kinase_dom"/>
</dbReference>
<dbReference type="Gene3D" id="1.10.510.10">
    <property type="entry name" value="Transferase(Phosphotransferase) domain 1"/>
    <property type="match status" value="1"/>
</dbReference>
<dbReference type="GO" id="GO:0030247">
    <property type="term" value="F:polysaccharide binding"/>
    <property type="evidence" value="ECO:0007669"/>
    <property type="project" value="InterPro"/>
</dbReference>
<protein>
    <recommendedName>
        <fullName evidence="16">Protein kinase domain-containing protein</fullName>
    </recommendedName>
</protein>
<dbReference type="GO" id="GO:0005886">
    <property type="term" value="C:plasma membrane"/>
    <property type="evidence" value="ECO:0000318"/>
    <property type="project" value="GO_Central"/>
</dbReference>
<name>A0A1B6PEP0_SORBI</name>
<feature type="domain" description="Protein kinase" evidence="16">
    <location>
        <begin position="588"/>
        <end position="862"/>
    </location>
</feature>
<evidence type="ECO:0000256" key="2">
    <source>
        <dbReference type="ARBA" id="ARBA00022527"/>
    </source>
</evidence>
<dbReference type="SMART" id="SM00220">
    <property type="entry name" value="S_TKc"/>
    <property type="match status" value="1"/>
</dbReference>
<evidence type="ECO:0000256" key="15">
    <source>
        <dbReference type="SAM" id="SignalP"/>
    </source>
</evidence>
<dbReference type="InterPro" id="IPR018097">
    <property type="entry name" value="EGF_Ca-bd_CS"/>
</dbReference>
<dbReference type="GO" id="GO:0005509">
    <property type="term" value="F:calcium ion binding"/>
    <property type="evidence" value="ECO:0007669"/>
    <property type="project" value="InterPro"/>
</dbReference>
<dbReference type="GO" id="GO:0005524">
    <property type="term" value="F:ATP binding"/>
    <property type="evidence" value="ECO:0007669"/>
    <property type="project" value="UniProtKB-UniRule"/>
</dbReference>
<keyword evidence="6 13" id="KW-0547">Nucleotide-binding</keyword>
<dbReference type="InParanoid" id="A0A1B6PEP0"/>
<dbReference type="PANTHER" id="PTHR27005">
    <property type="entry name" value="WALL-ASSOCIATED RECEPTOR KINASE-LIKE 21"/>
    <property type="match status" value="1"/>
</dbReference>
<keyword evidence="5 15" id="KW-0732">Signal</keyword>
<reference evidence="18" key="2">
    <citation type="journal article" date="2018" name="Plant J.">
        <title>The Sorghum bicolor reference genome: improved assembly, gene annotations, a transcriptome atlas, and signatures of genome organization.</title>
        <authorList>
            <person name="McCormick R.F."/>
            <person name="Truong S.K."/>
            <person name="Sreedasyam A."/>
            <person name="Jenkins J."/>
            <person name="Shu S."/>
            <person name="Sims D."/>
            <person name="Kennedy M."/>
            <person name="Amirebrahimi M."/>
            <person name="Weers B.D."/>
            <person name="McKinley B."/>
            <person name="Mattison A."/>
            <person name="Morishige D.T."/>
            <person name="Grimwood J."/>
            <person name="Schmutz J."/>
            <person name="Mullet J.E."/>
        </authorList>
    </citation>
    <scope>NUCLEOTIDE SEQUENCE [LARGE SCALE GENOMIC DNA]</scope>
    <source>
        <strain evidence="18">cv. BTx623</strain>
    </source>
</reference>
<dbReference type="GO" id="GO:0004674">
    <property type="term" value="F:protein serine/threonine kinase activity"/>
    <property type="evidence" value="ECO:0007669"/>
    <property type="project" value="UniProtKB-KW"/>
</dbReference>
<evidence type="ECO:0000256" key="3">
    <source>
        <dbReference type="ARBA" id="ARBA00022679"/>
    </source>
</evidence>
<evidence type="ECO:0000256" key="13">
    <source>
        <dbReference type="PROSITE-ProRule" id="PRU10141"/>
    </source>
</evidence>
<dbReference type="InterPro" id="IPR045274">
    <property type="entry name" value="WAK-like"/>
</dbReference>
<dbReference type="STRING" id="4558.A0A1B6PEP0"/>
<feature type="chain" id="PRO_5012272250" description="Protein kinase domain-containing protein" evidence="15">
    <location>
        <begin position="24"/>
        <end position="925"/>
    </location>
</feature>
<dbReference type="EMBL" id="CM000766">
    <property type="protein sequence ID" value="KXG24170.2"/>
    <property type="molecule type" value="Genomic_DNA"/>
</dbReference>
<dbReference type="InterPro" id="IPR025287">
    <property type="entry name" value="WAK_GUB"/>
</dbReference>
<keyword evidence="18" id="KW-1185">Reference proteome</keyword>
<dbReference type="OrthoDB" id="5958943at2759"/>
<accession>A0A1B6PEP0</accession>
<feature type="signal peptide" evidence="15">
    <location>
        <begin position="1"/>
        <end position="23"/>
    </location>
</feature>
<evidence type="ECO:0000313" key="17">
    <source>
        <dbReference type="EMBL" id="KXG24170.2"/>
    </source>
</evidence>
<comment type="subcellular location">
    <subcellularLocation>
        <location evidence="1">Membrane</location>
        <topology evidence="1">Single-pass type I membrane protein</topology>
    </subcellularLocation>
</comment>
<evidence type="ECO:0000256" key="12">
    <source>
        <dbReference type="ARBA" id="ARBA00023180"/>
    </source>
</evidence>
<evidence type="ECO:0000256" key="10">
    <source>
        <dbReference type="ARBA" id="ARBA00023136"/>
    </source>
</evidence>
<keyword evidence="12" id="KW-0325">Glycoprotein</keyword>
<evidence type="ECO:0000256" key="5">
    <source>
        <dbReference type="ARBA" id="ARBA00022729"/>
    </source>
</evidence>
<dbReference type="AlphaFoldDB" id="A0A1B6PEP0"/>
<organism evidence="17 18">
    <name type="scientific">Sorghum bicolor</name>
    <name type="common">Sorghum</name>
    <name type="synonym">Sorghum vulgare</name>
    <dbReference type="NCBI Taxonomy" id="4558"/>
    <lineage>
        <taxon>Eukaryota</taxon>
        <taxon>Viridiplantae</taxon>
        <taxon>Streptophyta</taxon>
        <taxon>Embryophyta</taxon>
        <taxon>Tracheophyta</taxon>
        <taxon>Spermatophyta</taxon>
        <taxon>Magnoliopsida</taxon>
        <taxon>Liliopsida</taxon>
        <taxon>Poales</taxon>
        <taxon>Poaceae</taxon>
        <taxon>PACMAD clade</taxon>
        <taxon>Panicoideae</taxon>
        <taxon>Andropogonodae</taxon>
        <taxon>Andropogoneae</taxon>
        <taxon>Sorghinae</taxon>
        <taxon>Sorghum</taxon>
    </lineage>
</organism>
<keyword evidence="11" id="KW-1015">Disulfide bond</keyword>
<evidence type="ECO:0000256" key="14">
    <source>
        <dbReference type="SAM" id="Phobius"/>
    </source>
</evidence>
<keyword evidence="10 14" id="KW-0472">Membrane</keyword>